<comment type="caution">
    <text evidence="8">The sequence shown here is derived from an EMBL/GenBank/DDBJ whole genome shotgun (WGS) entry which is preliminary data.</text>
</comment>
<evidence type="ECO:0000256" key="6">
    <source>
        <dbReference type="SAM" id="MobiDB-lite"/>
    </source>
</evidence>
<dbReference type="GO" id="GO:0006226">
    <property type="term" value="P:dUMP biosynthetic process"/>
    <property type="evidence" value="ECO:0007669"/>
    <property type="project" value="UniProtKB-UniPathway"/>
</dbReference>
<evidence type="ECO:0000256" key="4">
    <source>
        <dbReference type="ARBA" id="ARBA00022801"/>
    </source>
</evidence>
<sequence length="789" mass="89878">MESQLNPEAELELSQQQRASLVPAETLYTTHWSEPRHRVYQHYSETRVLVTEGQQNLSLINSESYGILRREGMQLIHLGLVMIRIHALHRRNAGTNALIVLRDTRWADDRSIIGTMEVDLSEGTQLVYIAPNLLISIEDFYHHIEIAIQTHGYEQWNSAESNLLITRGLIGRLTNTSHAGFRYNIQNVADYLASTGINAVPATPRTTAELQGMRWILQPPNTSQLRNPQSVRTTTLLDGSISLAFSGYQSTGNPRPSNYNKNDVEDIHKEEFAGVFLNYQDDTDEEEELQYTRQKNNKDKFSQGRWDTLGEPSGKYDYLVRYDIPSNFFETEIPPPTGWDDEEVSEIVCPSIWEDTPWEDDPEFDPNDLAEESSDINGLNGNQEEEDPDPESYYLGLQNQEMDYPLLAPPNQDPQEDEEYWQQVVQHVEQIEAQLPTQNGWHNPIPLDYSLEEFIDRIPEGIAEGNWYEIYENPEQVENEVYIVPEQINNEVTNLSDNISALNLQQEQGHVQEHEVAHVNTEHMEYPMFRQLEKALASTSDSTISNYRQPNEPLMGQINYPPAQGTTPQFNDNGQFKGKFKDTMRIHCLTCKMTSCPSCSKYYLHKTIPMKKQLSIPPYQKQDDIIKELLDYTQHLQATLNNTKGKSILLDTVIDSDDDILPSFVEEGSRRRKVSFEFLKVKRLSLTAKIPERRTVGAAGYDIFIDQNITIPAHERILVSTGISLEFPDNCYARLVSRSGAAVKQGIDIGAGVIDADYRVLTLICSQASFSALPQTVISLRALLIPNGY</sequence>
<evidence type="ECO:0000313" key="8">
    <source>
        <dbReference type="EMBL" id="KAG6468449.1"/>
    </source>
</evidence>
<feature type="compositionally biased region" description="Acidic residues" evidence="6">
    <location>
        <begin position="356"/>
        <end position="374"/>
    </location>
</feature>
<feature type="domain" description="dUTPase-like" evidence="7">
    <location>
        <begin position="688"/>
        <end position="759"/>
    </location>
</feature>
<dbReference type="SUPFAM" id="SSF51283">
    <property type="entry name" value="dUTPase-like"/>
    <property type="match status" value="1"/>
</dbReference>
<dbReference type="PANTHER" id="PTHR11241:SF0">
    <property type="entry name" value="DEOXYURIDINE 5'-TRIPHOSPHATE NUCLEOTIDOHYDROLASE"/>
    <property type="match status" value="1"/>
</dbReference>
<evidence type="ECO:0000256" key="2">
    <source>
        <dbReference type="ARBA" id="ARBA00006581"/>
    </source>
</evidence>
<keyword evidence="9" id="KW-1185">Reference proteome</keyword>
<evidence type="ECO:0000256" key="5">
    <source>
        <dbReference type="ARBA" id="ARBA00023080"/>
    </source>
</evidence>
<dbReference type="CDD" id="cd07557">
    <property type="entry name" value="trimeric_dUTPase"/>
    <property type="match status" value="1"/>
</dbReference>
<dbReference type="EC" id="3.6.1.23" evidence="3"/>
<keyword evidence="5" id="KW-0546">Nucleotide metabolism</keyword>
<accession>A0A8J5ESJ3</accession>
<dbReference type="InterPro" id="IPR033704">
    <property type="entry name" value="dUTPase_trimeric"/>
</dbReference>
<evidence type="ECO:0000256" key="3">
    <source>
        <dbReference type="ARBA" id="ARBA00012379"/>
    </source>
</evidence>
<comment type="pathway">
    <text evidence="1">Pyrimidine metabolism; dUMP biosynthesis; dUMP from dCTP (dUTP route): step 2/2.</text>
</comment>
<dbReference type="GO" id="GO:0000287">
    <property type="term" value="F:magnesium ion binding"/>
    <property type="evidence" value="ECO:0007669"/>
    <property type="project" value="InterPro"/>
</dbReference>
<dbReference type="AlphaFoldDB" id="A0A8J5ESJ3"/>
<feature type="region of interest" description="Disordered" evidence="6">
    <location>
        <begin position="354"/>
        <end position="392"/>
    </location>
</feature>
<dbReference type="UniPathway" id="UPA00610">
    <property type="reaction ID" value="UER00666"/>
</dbReference>
<dbReference type="GO" id="GO:0046081">
    <property type="term" value="P:dUTP catabolic process"/>
    <property type="evidence" value="ECO:0007669"/>
    <property type="project" value="InterPro"/>
</dbReference>
<name>A0A8J5ESJ3_ZINOF</name>
<dbReference type="Proteomes" id="UP000734854">
    <property type="component" value="Unassembled WGS sequence"/>
</dbReference>
<comment type="similarity">
    <text evidence="2">Belongs to the dUTPase family.</text>
</comment>
<reference evidence="8 9" key="1">
    <citation type="submission" date="2020-08" db="EMBL/GenBank/DDBJ databases">
        <title>Plant Genome Project.</title>
        <authorList>
            <person name="Zhang R.-G."/>
        </authorList>
    </citation>
    <scope>NUCLEOTIDE SEQUENCE [LARGE SCALE GENOMIC DNA]</scope>
    <source>
        <tissue evidence="8">Rhizome</tissue>
    </source>
</reference>
<dbReference type="PANTHER" id="PTHR11241">
    <property type="entry name" value="DEOXYURIDINE 5'-TRIPHOSPHATE NUCLEOTIDOHYDROLASE"/>
    <property type="match status" value="1"/>
</dbReference>
<evidence type="ECO:0000259" key="7">
    <source>
        <dbReference type="Pfam" id="PF00692"/>
    </source>
</evidence>
<evidence type="ECO:0000256" key="1">
    <source>
        <dbReference type="ARBA" id="ARBA00005142"/>
    </source>
</evidence>
<proteinExistence type="inferred from homology"/>
<dbReference type="GO" id="GO:0004170">
    <property type="term" value="F:dUTP diphosphatase activity"/>
    <property type="evidence" value="ECO:0007669"/>
    <property type="project" value="UniProtKB-EC"/>
</dbReference>
<dbReference type="InterPro" id="IPR028919">
    <property type="entry name" value="Viral_movement"/>
</dbReference>
<organism evidence="8 9">
    <name type="scientific">Zingiber officinale</name>
    <name type="common">Ginger</name>
    <name type="synonym">Amomum zingiber</name>
    <dbReference type="NCBI Taxonomy" id="94328"/>
    <lineage>
        <taxon>Eukaryota</taxon>
        <taxon>Viridiplantae</taxon>
        <taxon>Streptophyta</taxon>
        <taxon>Embryophyta</taxon>
        <taxon>Tracheophyta</taxon>
        <taxon>Spermatophyta</taxon>
        <taxon>Magnoliopsida</taxon>
        <taxon>Liliopsida</taxon>
        <taxon>Zingiberales</taxon>
        <taxon>Zingiberaceae</taxon>
        <taxon>Zingiber</taxon>
    </lineage>
</organism>
<dbReference type="Pfam" id="PF00692">
    <property type="entry name" value="dUTPase"/>
    <property type="match status" value="1"/>
</dbReference>
<protein>
    <recommendedName>
        <fullName evidence="3">dUTP diphosphatase</fullName>
        <ecNumber evidence="3">3.6.1.23</ecNumber>
    </recommendedName>
</protein>
<keyword evidence="4" id="KW-0378">Hydrolase</keyword>
<dbReference type="InterPro" id="IPR008181">
    <property type="entry name" value="dUTPase"/>
</dbReference>
<dbReference type="InterPro" id="IPR029054">
    <property type="entry name" value="dUTPase-like"/>
</dbReference>
<evidence type="ECO:0000313" key="9">
    <source>
        <dbReference type="Proteomes" id="UP000734854"/>
    </source>
</evidence>
<dbReference type="InterPro" id="IPR036157">
    <property type="entry name" value="dUTPase-like_sf"/>
</dbReference>
<dbReference type="EMBL" id="JACMSC010000022">
    <property type="protein sequence ID" value="KAG6468449.1"/>
    <property type="molecule type" value="Genomic_DNA"/>
</dbReference>
<dbReference type="Gene3D" id="2.70.40.10">
    <property type="match status" value="1"/>
</dbReference>
<gene>
    <name evidence="8" type="ORF">ZIOFF_073134</name>
</gene>
<dbReference type="Pfam" id="PF01107">
    <property type="entry name" value="MP"/>
    <property type="match status" value="1"/>
</dbReference>